<dbReference type="InterPro" id="IPR006047">
    <property type="entry name" value="GH13_cat_dom"/>
</dbReference>
<evidence type="ECO:0000256" key="5">
    <source>
        <dbReference type="ARBA" id="ARBA00023295"/>
    </source>
</evidence>
<keyword evidence="10" id="KW-0175">Coiled coil</keyword>
<keyword evidence="3 13" id="KW-0378">Hydrolase</keyword>
<dbReference type="SUPFAM" id="SSF49452">
    <property type="entry name" value="Starch-binding domain-like"/>
    <property type="match status" value="2"/>
</dbReference>
<evidence type="ECO:0000256" key="6">
    <source>
        <dbReference type="ARBA" id="ARBA00023965"/>
    </source>
</evidence>
<dbReference type="NCBIfam" id="TIGR02104">
    <property type="entry name" value="pulA_typeI"/>
    <property type="match status" value="1"/>
</dbReference>
<dbReference type="InterPro" id="IPR011840">
    <property type="entry name" value="PulA_typeI"/>
</dbReference>
<dbReference type="Pfam" id="PF00128">
    <property type="entry name" value="Alpha-amylase"/>
    <property type="match status" value="1"/>
</dbReference>
<evidence type="ECO:0000256" key="7">
    <source>
        <dbReference type="ARBA" id="ARBA00024062"/>
    </source>
</evidence>
<dbReference type="GO" id="GO:0030246">
    <property type="term" value="F:carbohydrate binding"/>
    <property type="evidence" value="ECO:0007669"/>
    <property type="project" value="InterPro"/>
</dbReference>
<dbReference type="EC" id="3.2.1.41" evidence="7"/>
<comment type="catalytic activity">
    <reaction evidence="6">
        <text>Hydrolysis of (1-&gt;6)-alpha-D-glucosidic linkages in pullulan, amylopectin and glycogen, and in the alpha- and beta-limit dextrins of amylopectin and glycogen.</text>
        <dbReference type="EC" id="3.2.1.41"/>
    </reaction>
</comment>
<evidence type="ECO:0000313" key="14">
    <source>
        <dbReference type="Proteomes" id="UP000501676"/>
    </source>
</evidence>
<dbReference type="SUPFAM" id="SSF81296">
    <property type="entry name" value="E set domains"/>
    <property type="match status" value="1"/>
</dbReference>
<dbReference type="Pfam" id="PF02922">
    <property type="entry name" value="CBM_48"/>
    <property type="match status" value="1"/>
</dbReference>
<evidence type="ECO:0000256" key="2">
    <source>
        <dbReference type="ARBA" id="ARBA00022729"/>
    </source>
</evidence>
<feature type="signal peptide" evidence="11">
    <location>
        <begin position="1"/>
        <end position="30"/>
    </location>
</feature>
<dbReference type="GO" id="GO:0005975">
    <property type="term" value="P:carbohydrate metabolic process"/>
    <property type="evidence" value="ECO:0007669"/>
    <property type="project" value="InterPro"/>
</dbReference>
<dbReference type="PANTHER" id="PTHR43002">
    <property type="entry name" value="GLYCOGEN DEBRANCHING ENZYME"/>
    <property type="match status" value="1"/>
</dbReference>
<dbReference type="Proteomes" id="UP000501676">
    <property type="component" value="Chromosome"/>
</dbReference>
<dbReference type="InterPro" id="IPR013784">
    <property type="entry name" value="Carb-bd-like_fold"/>
</dbReference>
<evidence type="ECO:0000256" key="10">
    <source>
        <dbReference type="SAM" id="Coils"/>
    </source>
</evidence>
<dbReference type="CDD" id="cd02860">
    <property type="entry name" value="E_set_Pullulanase"/>
    <property type="match status" value="1"/>
</dbReference>
<feature type="chain" id="PRO_5026176183" description="pullulanase" evidence="11">
    <location>
        <begin position="31"/>
        <end position="1729"/>
    </location>
</feature>
<dbReference type="GO" id="GO:0051060">
    <property type="term" value="F:pullulanase activity"/>
    <property type="evidence" value="ECO:0007669"/>
    <property type="project" value="UniProtKB-EC"/>
</dbReference>
<keyword evidence="2 11" id="KW-0732">Signal</keyword>
<dbReference type="Gene3D" id="3.20.20.80">
    <property type="entry name" value="Glycosidases"/>
    <property type="match status" value="1"/>
</dbReference>
<reference evidence="13 14" key="1">
    <citation type="submission" date="2020-02" db="EMBL/GenBank/DDBJ databases">
        <title>Complete genome sequences of six Lactobacillus iners strains isolated from the human vagina.</title>
        <authorList>
            <person name="France M.T."/>
            <person name="Rutt L."/>
            <person name="Narina S."/>
            <person name="Arbaugh S."/>
            <person name="Humphrys M.S."/>
            <person name="Ma B."/>
            <person name="Hayward M.R."/>
            <person name="Relman D."/>
            <person name="Kwon D.S."/>
            <person name="Ravel J."/>
        </authorList>
    </citation>
    <scope>NUCLEOTIDE SEQUENCE [LARGE SCALE GENOMIC DNA]</scope>
    <source>
        <strain evidence="13 14">C0210C1</strain>
    </source>
</reference>
<evidence type="ECO:0000256" key="8">
    <source>
        <dbReference type="ARBA" id="ARBA00029618"/>
    </source>
</evidence>
<comment type="similarity">
    <text evidence="1">Belongs to the glycosyl hydrolase 13 family.</text>
</comment>
<dbReference type="Gene3D" id="2.60.40.1110">
    <property type="match status" value="2"/>
</dbReference>
<keyword evidence="4" id="KW-0106">Calcium</keyword>
<evidence type="ECO:0000256" key="4">
    <source>
        <dbReference type="ARBA" id="ARBA00022837"/>
    </source>
</evidence>
<dbReference type="InterPro" id="IPR017853">
    <property type="entry name" value="GH"/>
</dbReference>
<protein>
    <recommendedName>
        <fullName evidence="7">pullulanase</fullName>
        <ecNumber evidence="7">3.2.1.41</ecNumber>
    </recommendedName>
    <alternativeName>
        <fullName evidence="8">Alpha-dextrin endo-1,6-alpha-glucosidase</fullName>
    </alternativeName>
    <alternativeName>
        <fullName evidence="9">Pullulan 6-glucanohydrolase</fullName>
    </alternativeName>
</protein>
<name>A0A6G7B7K5_9LACO</name>
<sequence>MNFKINKKKITFLCTSTILGLVVSVSTVNADAVNNNIKNNNNVSLIKAPTDRSADINQKTTKVIVHYQGDGNKWKLYTWVDNGIDKVAGKEYPWDGKDEYGNYKIIDMPGEHSKIGVLIKDSKWNKDGSNNDRQITTDVSGKAEVWYKEGSDQAQTVTPKFKKANIEINYLGSDAPASVKVKTDIEDKQADLSLKEDATKTMKQGEIELKATDNKEFTKVIINDNQQHEFTPLPGAKTNIYLVAGDKNVYYTASAAKKVIDHKKKDQQDSKLIEKLKKIAAKKEQVDFSKEQIVASTKVIVHYNGDASKWALWCWPFGKGGKQYSFDKEDDYGHYAEFNIDHSDKVGFLIKGQKDWSKDGKTKADRIVNTDDSGKVEVWYAAGKDETQVVTPSFKDVKLKLHYFGDEAPQTMSVWADDKQDSKQTVTLDKSETSGDKVGEITITGQDLHQINISNGKQVYKVTPSPKGQITDVYLNDVDNLPHYTEYSARKDFILSMANMDSDHVVKIKTNEQLSPDLVKQLLKAQNNEITKVEAINGTDNLSDTFKVTLKDSLKLGVNSRIAFCGNPKAIDVRSYVRSKDFDDKYFYANDDLGSTYSKEKTTIKLWSPIATKVTLRLYKNLDNSSQPDKTIALTYGDKGVWSTTLTDQDYKGWAYDYQLEFADGHVTTTDDPYSTATTINGVRSVIEDVDNIKPADFIKMPAFTKPTDAIIYEAGVRDLTADKNANVKHPGQFLGLTQEGTKTDTGYPTGLDYLKKLGVTHVQFLPMYDFGSIDEAHPSNAYNWGYDPVNYNVPEGSYSSKPADPAARILEMKEMINALHKQGLRVVMDVVYNHVYGLDKQAFDKVVPGYYFKYDDNGNMVDDIGMGNAVASQRRMVRKYIVDSVKYWAKNYHIDGFRFDTMGVLDTDTMAEVYKEINKINPGTLIYGEGWEVKPNERPKEASYVHANLIPNVGFFGDNLRNAVIGESGSFGNARSGLAQGNLTDKDKNGVSHYQEDAAAFVKGFMGSQGFNKHNYLNPGQVINYSTCHDNLTLYDALKAHLPNANAAEFVKRAKLADSMIMLSQGVPLFHSGQEALRTKNGNANSYNADITVNEIDWKRVEQNKDLVSYFQKLVQLRKTCPAFRMSTYDEIKKNITPIVKGENGVFAFEIKSADSTMYVIFNVNEQANQFSSVDLTGGKILLSSDDTTVGAKTILPGLSTLVIKKVSEKDKINDLIAHLEADKIEFQQLKDEIAKEEAKSQKLSVLVDQLNDKIAKMEAAQASLQQLKDEITNEKAKSQKLSVLVDQLNEKIAKMEAAQASLQQLKDEIANEKAKSQKLSVLVDQLNDKIAKTEADKIAFQQLKKDIMTEIENYIKDKKEPEIDLSKKVLDAIAHADIEKLTSYKLSDDVMKAVVEFKQGNKKLLVDMIADAIAHVNVDQLVSYKLDEATIQAIKQYQQGNKKDLRDIIAEAIKNYANEGGTAPYKLDNDVVNQIKADLETESDVESNTPQESVETVTVTEPEISPEILKAANDQENTIVGVVKIQKDSTIFDSNGSATDKVLPAGSRWKIDRITEIGGMKFYRVGTNQYILIDTAKSDGIIFTKTEKPVIGVLYINQNVDLFDKDGHNTNILLNKGTYWKIWGAKVINGKLFYRVGTQKQWVAAESVKVVDNKAIKETPVTGVVKVHVNGHPDYQVAMLDDNGNYTGQFLIQGNSYKLVAKKIINGRLCYRLGTQKQWVPAEYLLF</sequence>
<dbReference type="Gene3D" id="2.60.40.10">
    <property type="entry name" value="Immunoglobulins"/>
    <property type="match status" value="1"/>
</dbReference>
<feature type="domain" description="Glycosyl hydrolase family 13 catalytic" evidence="12">
    <location>
        <begin position="722"/>
        <end position="1119"/>
    </location>
</feature>
<proteinExistence type="inferred from homology"/>
<dbReference type="SMART" id="SM00642">
    <property type="entry name" value="Aamy"/>
    <property type="match status" value="1"/>
</dbReference>
<keyword evidence="5 13" id="KW-0326">Glycosidase</keyword>
<dbReference type="InterPro" id="IPR014756">
    <property type="entry name" value="Ig_E-set"/>
</dbReference>
<dbReference type="Pfam" id="PF03714">
    <property type="entry name" value="PUD"/>
    <property type="match status" value="2"/>
</dbReference>
<evidence type="ECO:0000313" key="13">
    <source>
        <dbReference type="EMBL" id="QIH23398.1"/>
    </source>
</evidence>
<gene>
    <name evidence="13" type="primary">pulA</name>
    <name evidence="13" type="ORF">G6Z83_01270</name>
</gene>
<evidence type="ECO:0000256" key="9">
    <source>
        <dbReference type="ARBA" id="ARBA00031076"/>
    </source>
</evidence>
<dbReference type="InterPro" id="IPR005323">
    <property type="entry name" value="CBM41_pullulanase"/>
</dbReference>
<dbReference type="Pfam" id="PF03217">
    <property type="entry name" value="SlpA"/>
    <property type="match status" value="2"/>
</dbReference>
<accession>A0A6G7B7K5</accession>
<evidence type="ECO:0000256" key="3">
    <source>
        <dbReference type="ARBA" id="ARBA00022801"/>
    </source>
</evidence>
<evidence type="ECO:0000256" key="1">
    <source>
        <dbReference type="ARBA" id="ARBA00008061"/>
    </source>
</evidence>
<dbReference type="CDD" id="cd11341">
    <property type="entry name" value="AmyAc_Pullulanase_LD-like"/>
    <property type="match status" value="1"/>
</dbReference>
<dbReference type="InterPro" id="IPR013783">
    <property type="entry name" value="Ig-like_fold"/>
</dbReference>
<organism evidence="13 14">
    <name type="scientific">Lactobacillus iners</name>
    <dbReference type="NCBI Taxonomy" id="147802"/>
    <lineage>
        <taxon>Bacteria</taxon>
        <taxon>Bacillati</taxon>
        <taxon>Bacillota</taxon>
        <taxon>Bacilli</taxon>
        <taxon>Lactobacillales</taxon>
        <taxon>Lactobacillaceae</taxon>
        <taxon>Lactobacillus</taxon>
    </lineage>
</organism>
<evidence type="ECO:0000259" key="12">
    <source>
        <dbReference type="SMART" id="SM00642"/>
    </source>
</evidence>
<dbReference type="CDD" id="cd10315">
    <property type="entry name" value="CBM41_pullulanase"/>
    <property type="match status" value="2"/>
</dbReference>
<dbReference type="RefSeq" id="WP_164823882.1">
    <property type="nucleotide sequence ID" value="NZ_CP049228.1"/>
</dbReference>
<dbReference type="InterPro" id="IPR024968">
    <property type="entry name" value="SlpA_C_lactobacillus"/>
</dbReference>
<feature type="coiled-coil region" evidence="10">
    <location>
        <begin position="1214"/>
        <end position="1345"/>
    </location>
</feature>
<dbReference type="SUPFAM" id="SSF51445">
    <property type="entry name" value="(Trans)glycosidases"/>
    <property type="match status" value="1"/>
</dbReference>
<dbReference type="EMBL" id="CP049228">
    <property type="protein sequence ID" value="QIH23398.1"/>
    <property type="molecule type" value="Genomic_DNA"/>
</dbReference>
<evidence type="ECO:0000256" key="11">
    <source>
        <dbReference type="SAM" id="SignalP"/>
    </source>
</evidence>
<dbReference type="InterPro" id="IPR004193">
    <property type="entry name" value="Glyco_hydro_13_N"/>
</dbReference>